<reference evidence="2" key="1">
    <citation type="submission" date="2019-02" db="EMBL/GenBank/DDBJ databases">
        <title>Halonotius sp. a new haloarchaeum isolated from saline soil.</title>
        <authorList>
            <person name="Duran-Viseras A."/>
            <person name="Sanchez-Porro C."/>
            <person name="Ventosa A."/>
        </authorList>
    </citation>
    <scope>NUCLEOTIDE SEQUENCE</scope>
    <source>
        <strain evidence="2">F15B</strain>
    </source>
</reference>
<evidence type="ECO:0000313" key="2">
    <source>
        <dbReference type="EMBL" id="TQQ79255.1"/>
    </source>
</evidence>
<accession>A0A8J8TC08</accession>
<proteinExistence type="predicted"/>
<comment type="caution">
    <text evidence="2">The sequence shown here is derived from an EMBL/GenBank/DDBJ whole genome shotgun (WGS) entry which is preliminary data.</text>
</comment>
<dbReference type="Pfam" id="PF01889">
    <property type="entry name" value="DUF63"/>
    <property type="match status" value="1"/>
</dbReference>
<evidence type="ECO:0000256" key="1">
    <source>
        <dbReference type="SAM" id="Phobius"/>
    </source>
</evidence>
<feature type="transmembrane region" description="Helical" evidence="1">
    <location>
        <begin position="98"/>
        <end position="115"/>
    </location>
</feature>
<dbReference type="InterPro" id="IPR002749">
    <property type="entry name" value="DUF63"/>
</dbReference>
<dbReference type="RefSeq" id="WP_142980291.1">
    <property type="nucleotide sequence ID" value="NZ_RKLU01000005.1"/>
</dbReference>
<dbReference type="PANTHER" id="PTHR40700:SF1">
    <property type="entry name" value="DUF63 DOMAIN-CONTAINING PROTEIN"/>
    <property type="match status" value="1"/>
</dbReference>
<name>A0A8J8TC08_9EURY</name>
<dbReference type="PANTHER" id="PTHR40700">
    <property type="entry name" value="HYPOTHETICAL MEMBRANE PROTEIN, CONSERVED, DUF63 FAMILY"/>
    <property type="match status" value="1"/>
</dbReference>
<protein>
    <submittedName>
        <fullName evidence="2">DUF63 family protein</fullName>
    </submittedName>
</protein>
<dbReference type="EMBL" id="RKLU01000005">
    <property type="protein sequence ID" value="TQQ79255.1"/>
    <property type="molecule type" value="Genomic_DNA"/>
</dbReference>
<feature type="transmembrane region" description="Helical" evidence="1">
    <location>
        <begin position="15"/>
        <end position="34"/>
    </location>
</feature>
<feature type="transmembrane region" description="Helical" evidence="1">
    <location>
        <begin position="266"/>
        <end position="286"/>
    </location>
</feature>
<feature type="transmembrane region" description="Helical" evidence="1">
    <location>
        <begin position="327"/>
        <end position="345"/>
    </location>
</feature>
<gene>
    <name evidence="2" type="ORF">EGH24_11525</name>
</gene>
<dbReference type="OrthoDB" id="84937at2157"/>
<evidence type="ECO:0000313" key="3">
    <source>
        <dbReference type="Proteomes" id="UP000705823"/>
    </source>
</evidence>
<keyword evidence="1" id="KW-0812">Transmembrane</keyword>
<feature type="transmembrane region" description="Helical" evidence="1">
    <location>
        <begin position="163"/>
        <end position="189"/>
    </location>
</feature>
<feature type="transmembrane region" description="Helical" evidence="1">
    <location>
        <begin position="232"/>
        <end position="254"/>
    </location>
</feature>
<keyword evidence="1" id="KW-1133">Transmembrane helix</keyword>
<sequence length="383" mass="40663">MVALPDRLDTSPERLWLATFAVLTTALVGGSLLFRDLVYDRFLWQYFWGPVAADGNGVACAVNGDSGVEYIASTTSCAASEAAGEIVAYPGYTLVSEIGYIVVLLFALIGVYLLLERLDIGDSRALFYALVPFMLFGGALRTVEDAGIAALNAGVEPLIPFPWSAFIISPFIYVTVFGVTLGAIGLGVALESQGYVERYEYPTGVIGTVLLGGSVLYLAYLGATTTYATINWPVITAVLGGAAVATAVTWWLIVRFKPSINDGTGLMGLVIIWGHAIDGTANVVGLDWMPALGAGRNLVPKHPVNAAVVDITSSILPPSVLAVTGDTWPFLLIKLAAATFVVWIFEDELFEESPRYTILLLVAVLAVGLGPGTRDMLRATFGI</sequence>
<organism evidence="2 3">
    <name type="scientific">Halonotius terrestris</name>
    <dbReference type="NCBI Taxonomy" id="2487750"/>
    <lineage>
        <taxon>Archaea</taxon>
        <taxon>Methanobacteriati</taxon>
        <taxon>Methanobacteriota</taxon>
        <taxon>Stenosarchaea group</taxon>
        <taxon>Halobacteria</taxon>
        <taxon>Halobacteriales</taxon>
        <taxon>Haloferacaceae</taxon>
        <taxon>Halonotius</taxon>
    </lineage>
</organism>
<dbReference type="Proteomes" id="UP000705823">
    <property type="component" value="Unassembled WGS sequence"/>
</dbReference>
<dbReference type="AlphaFoldDB" id="A0A8J8TC08"/>
<keyword evidence="3" id="KW-1185">Reference proteome</keyword>
<feature type="transmembrane region" description="Helical" evidence="1">
    <location>
        <begin position="201"/>
        <end position="220"/>
    </location>
</feature>
<feature type="transmembrane region" description="Helical" evidence="1">
    <location>
        <begin position="127"/>
        <end position="143"/>
    </location>
</feature>
<feature type="transmembrane region" description="Helical" evidence="1">
    <location>
        <begin position="357"/>
        <end position="373"/>
    </location>
</feature>
<keyword evidence="1" id="KW-0472">Membrane</keyword>